<gene>
    <name evidence="7" type="primary">yrbG_1</name>
    <name evidence="7" type="ORF">FF011L_14690</name>
</gene>
<evidence type="ECO:0000256" key="2">
    <source>
        <dbReference type="ARBA" id="ARBA00022692"/>
    </source>
</evidence>
<reference evidence="7 8" key="1">
    <citation type="submission" date="2019-02" db="EMBL/GenBank/DDBJ databases">
        <title>Deep-cultivation of Planctomycetes and their phenomic and genomic characterization uncovers novel biology.</title>
        <authorList>
            <person name="Wiegand S."/>
            <person name="Jogler M."/>
            <person name="Boedeker C."/>
            <person name="Pinto D."/>
            <person name="Vollmers J."/>
            <person name="Rivas-Marin E."/>
            <person name="Kohn T."/>
            <person name="Peeters S.H."/>
            <person name="Heuer A."/>
            <person name="Rast P."/>
            <person name="Oberbeckmann S."/>
            <person name="Bunk B."/>
            <person name="Jeske O."/>
            <person name="Meyerdierks A."/>
            <person name="Storesund J.E."/>
            <person name="Kallscheuer N."/>
            <person name="Luecker S."/>
            <person name="Lage O.M."/>
            <person name="Pohl T."/>
            <person name="Merkel B.J."/>
            <person name="Hornburger P."/>
            <person name="Mueller R.-W."/>
            <person name="Bruemmer F."/>
            <person name="Labrenz M."/>
            <person name="Spormann A.M."/>
            <person name="Op den Camp H."/>
            <person name="Overmann J."/>
            <person name="Amann R."/>
            <person name="Jetten M.S.M."/>
            <person name="Mascher T."/>
            <person name="Medema M.H."/>
            <person name="Devos D.P."/>
            <person name="Kaster A.-K."/>
            <person name="Ovreas L."/>
            <person name="Rohde M."/>
            <person name="Galperin M.Y."/>
            <person name="Jogler C."/>
        </authorList>
    </citation>
    <scope>NUCLEOTIDE SEQUENCE [LARGE SCALE GENOMIC DNA]</scope>
    <source>
        <strain evidence="7 8">FF011L</strain>
    </source>
</reference>
<dbReference type="Proteomes" id="UP000320672">
    <property type="component" value="Chromosome"/>
</dbReference>
<dbReference type="NCBIfam" id="TIGR00367">
    <property type="entry name" value="calcium/sodium antiporter"/>
    <property type="match status" value="1"/>
</dbReference>
<keyword evidence="2 5" id="KW-0812">Transmembrane</keyword>
<feature type="domain" description="Sodium/calcium exchanger membrane region" evidence="6">
    <location>
        <begin position="2"/>
        <end position="142"/>
    </location>
</feature>
<dbReference type="AlphaFoldDB" id="A0A517MCV7"/>
<dbReference type="OrthoDB" id="9794225at2"/>
<feature type="transmembrane region" description="Helical" evidence="5">
    <location>
        <begin position="269"/>
        <end position="293"/>
    </location>
</feature>
<dbReference type="GO" id="GO:0008273">
    <property type="term" value="F:calcium, potassium:sodium antiporter activity"/>
    <property type="evidence" value="ECO:0007669"/>
    <property type="project" value="TreeGrafter"/>
</dbReference>
<dbReference type="RefSeq" id="WP_145350931.1">
    <property type="nucleotide sequence ID" value="NZ_CP036262.1"/>
</dbReference>
<feature type="transmembrane region" description="Helical" evidence="5">
    <location>
        <begin position="299"/>
        <end position="316"/>
    </location>
</feature>
<protein>
    <submittedName>
        <fullName evidence="7">Inner membrane protein YrbG</fullName>
    </submittedName>
</protein>
<feature type="transmembrane region" description="Helical" evidence="5">
    <location>
        <begin position="101"/>
        <end position="118"/>
    </location>
</feature>
<dbReference type="GO" id="GO:0005262">
    <property type="term" value="F:calcium channel activity"/>
    <property type="evidence" value="ECO:0007669"/>
    <property type="project" value="TreeGrafter"/>
</dbReference>
<organism evidence="7 8">
    <name type="scientific">Roseimaritima multifibrata</name>
    <dbReference type="NCBI Taxonomy" id="1930274"/>
    <lineage>
        <taxon>Bacteria</taxon>
        <taxon>Pseudomonadati</taxon>
        <taxon>Planctomycetota</taxon>
        <taxon>Planctomycetia</taxon>
        <taxon>Pirellulales</taxon>
        <taxon>Pirellulaceae</taxon>
        <taxon>Roseimaritima</taxon>
    </lineage>
</organism>
<dbReference type="InterPro" id="IPR004481">
    <property type="entry name" value="K/Na/Ca-exchanger"/>
</dbReference>
<feature type="transmembrane region" description="Helical" evidence="5">
    <location>
        <begin position="33"/>
        <end position="54"/>
    </location>
</feature>
<feature type="transmembrane region" description="Helical" evidence="5">
    <location>
        <begin position="234"/>
        <end position="257"/>
    </location>
</feature>
<feature type="transmembrane region" description="Helical" evidence="5">
    <location>
        <begin position="328"/>
        <end position="349"/>
    </location>
</feature>
<sequence length="357" mass="37710">MHIALFLVGLVFLIGGAELLVRGASRLASSFGVPPLIVGLTVVAFGTSAPEFAVSLKAALNDQANIAVGNVIGSNIFNVLFILGLSALICPLVVSKQLIRFDIPLMIGASVLAFLLALDHRLSRLDGLILFAGLLLYTGFLIYHGRKIPAENEAADEATKKRENHSAFANVVLMLAGLALLVLGSRWLVTGAISLAKYVGVSDVTIGMIVVAAGTSLPEVVTSIVASLRGERDIAIGNVIGSNLFNILGVLGLAALVAPTSIEVVPSILSVDLPLMIAVAFACLPICFTGGVISRWEGGFLFAYYAAYMTYAILLATRHEAFPAFHTAMLYFVIPITIVTLVVLTIQSVHRRKAISN</sequence>
<name>A0A517MCV7_9BACT</name>
<feature type="transmembrane region" description="Helical" evidence="5">
    <location>
        <begin position="125"/>
        <end position="145"/>
    </location>
</feature>
<dbReference type="Gene3D" id="6.10.280.80">
    <property type="entry name" value="NCX, peripheral helical region"/>
    <property type="match status" value="1"/>
</dbReference>
<keyword evidence="3 5" id="KW-1133">Transmembrane helix</keyword>
<dbReference type="PANTHER" id="PTHR10846:SF8">
    <property type="entry name" value="INNER MEMBRANE PROTEIN YRBG"/>
    <property type="match status" value="1"/>
</dbReference>
<comment type="subcellular location">
    <subcellularLocation>
        <location evidence="1">Membrane</location>
        <topology evidence="1">Multi-pass membrane protein</topology>
    </subcellularLocation>
</comment>
<evidence type="ECO:0000256" key="5">
    <source>
        <dbReference type="SAM" id="Phobius"/>
    </source>
</evidence>
<feature type="transmembrane region" description="Helical" evidence="5">
    <location>
        <begin position="165"/>
        <end position="183"/>
    </location>
</feature>
<dbReference type="PANTHER" id="PTHR10846">
    <property type="entry name" value="SODIUM/POTASSIUM/CALCIUM EXCHANGER"/>
    <property type="match status" value="1"/>
</dbReference>
<dbReference type="KEGG" id="rml:FF011L_14690"/>
<keyword evidence="4 5" id="KW-0472">Membrane</keyword>
<dbReference type="GO" id="GO:0006874">
    <property type="term" value="P:intracellular calcium ion homeostasis"/>
    <property type="evidence" value="ECO:0007669"/>
    <property type="project" value="TreeGrafter"/>
</dbReference>
<dbReference type="GO" id="GO:0005886">
    <property type="term" value="C:plasma membrane"/>
    <property type="evidence" value="ECO:0007669"/>
    <property type="project" value="TreeGrafter"/>
</dbReference>
<dbReference type="EMBL" id="CP036262">
    <property type="protein sequence ID" value="QDS92720.1"/>
    <property type="molecule type" value="Genomic_DNA"/>
</dbReference>
<evidence type="ECO:0000259" key="6">
    <source>
        <dbReference type="Pfam" id="PF01699"/>
    </source>
</evidence>
<evidence type="ECO:0000256" key="1">
    <source>
        <dbReference type="ARBA" id="ARBA00004141"/>
    </source>
</evidence>
<keyword evidence="8" id="KW-1185">Reference proteome</keyword>
<feature type="domain" description="Sodium/calcium exchanger membrane region" evidence="6">
    <location>
        <begin position="171"/>
        <end position="313"/>
    </location>
</feature>
<evidence type="ECO:0000256" key="3">
    <source>
        <dbReference type="ARBA" id="ARBA00022989"/>
    </source>
</evidence>
<dbReference type="InterPro" id="IPR044880">
    <property type="entry name" value="NCX_ion-bd_dom_sf"/>
</dbReference>
<dbReference type="Pfam" id="PF01699">
    <property type="entry name" value="Na_Ca_ex"/>
    <property type="match status" value="2"/>
</dbReference>
<dbReference type="InterPro" id="IPR004837">
    <property type="entry name" value="NaCa_Exmemb"/>
</dbReference>
<evidence type="ECO:0000256" key="4">
    <source>
        <dbReference type="ARBA" id="ARBA00023136"/>
    </source>
</evidence>
<dbReference type="Gene3D" id="1.20.1420.30">
    <property type="entry name" value="NCX, central ion-binding region"/>
    <property type="match status" value="1"/>
</dbReference>
<accession>A0A517MCV7</accession>
<evidence type="ECO:0000313" key="7">
    <source>
        <dbReference type="EMBL" id="QDS92720.1"/>
    </source>
</evidence>
<proteinExistence type="predicted"/>
<feature type="transmembrane region" description="Helical" evidence="5">
    <location>
        <begin position="66"/>
        <end position="89"/>
    </location>
</feature>
<evidence type="ECO:0000313" key="8">
    <source>
        <dbReference type="Proteomes" id="UP000320672"/>
    </source>
</evidence>